<feature type="transmembrane region" description="Helical" evidence="10">
    <location>
        <begin position="501"/>
        <end position="520"/>
    </location>
</feature>
<evidence type="ECO:0000259" key="11">
    <source>
        <dbReference type="PROSITE" id="PS52035"/>
    </source>
</evidence>
<keyword evidence="5" id="KW-0479">Metal-binding</keyword>
<evidence type="ECO:0000256" key="2">
    <source>
        <dbReference type="ARBA" id="ARBA00005988"/>
    </source>
</evidence>
<evidence type="ECO:0000256" key="10">
    <source>
        <dbReference type="SAM" id="Phobius"/>
    </source>
</evidence>
<dbReference type="PRINTS" id="PR00765">
    <property type="entry name" value="CRBOXYPTASEA"/>
</dbReference>
<sequence length="544" mass="62064">MNNSMKAYILISFKRFIRYLRITGSRERERVANLREINQSINPSMDSTGRISVSVFVFALLSFFPFNAVARGGDRISFLSGPMNRSKGFLTRHLFEAKEPPLREEITQGYMSNFEMEKSIKEFGKRCANISYVYSIGESVQGFPLWVIEISDKPGKKEPEPSFKYIGNVHGDEPVGRELLMRLANWLCDNYMKDPLANLIVEKVHLHLLPSMNPDGFALRRRGNANNVDLNRDFPDQFFPINDVESMRQPETIAIMNWLKKEHFTASASLHGGALVANYPWDGSQDKRNKYYACPDDAAFQFMATVYSRSHYNMSLSKEFPGGIINGAFWYPIYGGMQDWNYIHGGCFEITLEISDIKWPKAKELDVLWEHNRMSMLTLIASLVKAGVHGRVFSGETGFPLPASVIVEGINYTVRASSIYGDYHRILAPRGSYKVIASMPGYQTKSTQIQIGDEGVNLDFILNPEESINKEAKPKKGCDCNCNCNCEGIGNTKLLQFFKRIHMELYIFAFLILLFLCFLFKRKSILKFSRHNRQYIGGKRSTVV</sequence>
<feature type="domain" description="Peptidase M14" evidence="11">
    <location>
        <begin position="109"/>
        <end position="383"/>
    </location>
</feature>
<dbReference type="EMBL" id="JAMFTS010000002">
    <property type="protein sequence ID" value="KAJ4798088.1"/>
    <property type="molecule type" value="Genomic_DNA"/>
</dbReference>
<dbReference type="FunFam" id="3.40.630.10:FF:000020">
    <property type="entry name" value="Carboxypeptidase D"/>
    <property type="match status" value="1"/>
</dbReference>
<keyword evidence="6" id="KW-0378">Hydrolase</keyword>
<keyword evidence="7" id="KW-0862">Zinc</keyword>
<dbReference type="CDD" id="cd11308">
    <property type="entry name" value="Peptidase_M14NE-CP-C_like"/>
    <property type="match status" value="1"/>
</dbReference>
<evidence type="ECO:0000313" key="12">
    <source>
        <dbReference type="EMBL" id="KAJ4748948.1"/>
    </source>
</evidence>
<dbReference type="GO" id="GO:0006518">
    <property type="term" value="P:peptide metabolic process"/>
    <property type="evidence" value="ECO:0007669"/>
    <property type="project" value="TreeGrafter"/>
</dbReference>
<dbReference type="InterPro" id="IPR000834">
    <property type="entry name" value="Peptidase_M14"/>
</dbReference>
<feature type="active site" description="Proton donor/acceptor" evidence="9">
    <location>
        <position position="353"/>
    </location>
</feature>
<comment type="similarity">
    <text evidence="2 9">Belongs to the peptidase M14 family.</text>
</comment>
<dbReference type="GO" id="GO:0004181">
    <property type="term" value="F:metallocarboxypeptidase activity"/>
    <property type="evidence" value="ECO:0007669"/>
    <property type="project" value="InterPro"/>
</dbReference>
<dbReference type="PANTHER" id="PTHR11532">
    <property type="entry name" value="PROTEASE M14 CARBOXYPEPTIDASE"/>
    <property type="match status" value="1"/>
</dbReference>
<dbReference type="Proteomes" id="UP001140206">
    <property type="component" value="Chromosome 2"/>
</dbReference>
<protein>
    <submittedName>
        <fullName evidence="13">Carboxypeptidase D</fullName>
    </submittedName>
</protein>
<dbReference type="PROSITE" id="PS00132">
    <property type="entry name" value="CARBOXYPEPT_ZN_1"/>
    <property type="match status" value="1"/>
</dbReference>
<dbReference type="InterPro" id="IPR050753">
    <property type="entry name" value="Peptidase_M14_domain"/>
</dbReference>
<dbReference type="CDD" id="cd18172">
    <property type="entry name" value="M14_CP_plant"/>
    <property type="match status" value="1"/>
</dbReference>
<organism evidence="13 14">
    <name type="scientific">Rhynchospora pubera</name>
    <dbReference type="NCBI Taxonomy" id="906938"/>
    <lineage>
        <taxon>Eukaryota</taxon>
        <taxon>Viridiplantae</taxon>
        <taxon>Streptophyta</taxon>
        <taxon>Embryophyta</taxon>
        <taxon>Tracheophyta</taxon>
        <taxon>Spermatophyta</taxon>
        <taxon>Magnoliopsida</taxon>
        <taxon>Liliopsida</taxon>
        <taxon>Poales</taxon>
        <taxon>Cyperaceae</taxon>
        <taxon>Cyperoideae</taxon>
        <taxon>Rhynchosporeae</taxon>
        <taxon>Rhynchospora</taxon>
    </lineage>
</organism>
<proteinExistence type="inferred from homology"/>
<evidence type="ECO:0000256" key="4">
    <source>
        <dbReference type="ARBA" id="ARBA00022670"/>
    </source>
</evidence>
<feature type="transmembrane region" description="Helical" evidence="10">
    <location>
        <begin position="51"/>
        <end position="70"/>
    </location>
</feature>
<evidence type="ECO:0000313" key="14">
    <source>
        <dbReference type="Proteomes" id="UP001140206"/>
    </source>
</evidence>
<dbReference type="PROSITE" id="PS52035">
    <property type="entry name" value="PEPTIDASE_M14"/>
    <property type="match status" value="1"/>
</dbReference>
<keyword evidence="8" id="KW-0325">Glycoprotein</keyword>
<dbReference type="PROSITE" id="PS00133">
    <property type="entry name" value="CARBOXYPEPT_ZN_2"/>
    <property type="match status" value="1"/>
</dbReference>
<evidence type="ECO:0000256" key="7">
    <source>
        <dbReference type="ARBA" id="ARBA00022833"/>
    </source>
</evidence>
<evidence type="ECO:0000256" key="8">
    <source>
        <dbReference type="ARBA" id="ARBA00023180"/>
    </source>
</evidence>
<keyword evidence="10" id="KW-1133">Transmembrane helix</keyword>
<dbReference type="InterPro" id="IPR057246">
    <property type="entry name" value="CARBOXYPEPT_ZN_1"/>
</dbReference>
<reference evidence="13" key="1">
    <citation type="submission" date="2022-08" db="EMBL/GenBank/DDBJ databases">
        <authorList>
            <person name="Marques A."/>
        </authorList>
    </citation>
    <scope>NUCLEOTIDE SEQUENCE</scope>
    <source>
        <strain evidence="13">RhyPub2mFocal</strain>
        <tissue evidence="13">Leaves</tissue>
    </source>
</reference>
<evidence type="ECO:0000256" key="6">
    <source>
        <dbReference type="ARBA" id="ARBA00022801"/>
    </source>
</evidence>
<keyword evidence="4" id="KW-0645">Protease</keyword>
<dbReference type="SUPFAM" id="SSF49464">
    <property type="entry name" value="Carboxypeptidase regulatory domain-like"/>
    <property type="match status" value="1"/>
</dbReference>
<dbReference type="Proteomes" id="UP001140206">
    <property type="component" value="Chromosome 5"/>
</dbReference>
<dbReference type="GO" id="GO:0016485">
    <property type="term" value="P:protein processing"/>
    <property type="evidence" value="ECO:0007669"/>
    <property type="project" value="TreeGrafter"/>
</dbReference>
<dbReference type="GO" id="GO:0008270">
    <property type="term" value="F:zinc ion binding"/>
    <property type="evidence" value="ECO:0007669"/>
    <property type="project" value="InterPro"/>
</dbReference>
<comment type="caution">
    <text evidence="13">The sequence shown here is derived from an EMBL/GenBank/DDBJ whole genome shotgun (WGS) entry which is preliminary data.</text>
</comment>
<gene>
    <name evidence="13" type="ORF">LUZ62_049334</name>
    <name evidence="12" type="ORF">LUZ62_083353</name>
</gene>
<name>A0AAV8FXS0_9POAL</name>
<evidence type="ECO:0000313" key="13">
    <source>
        <dbReference type="EMBL" id="KAJ4798088.1"/>
    </source>
</evidence>
<dbReference type="SMART" id="SM00631">
    <property type="entry name" value="Zn_pept"/>
    <property type="match status" value="1"/>
</dbReference>
<keyword evidence="14" id="KW-1185">Reference proteome</keyword>
<evidence type="ECO:0000256" key="1">
    <source>
        <dbReference type="ARBA" id="ARBA00001947"/>
    </source>
</evidence>
<evidence type="ECO:0000256" key="3">
    <source>
        <dbReference type="ARBA" id="ARBA00022645"/>
    </source>
</evidence>
<keyword evidence="10" id="KW-0472">Membrane</keyword>
<keyword evidence="3 13" id="KW-0121">Carboxypeptidase</keyword>
<dbReference type="InterPro" id="IPR057247">
    <property type="entry name" value="CARBOXYPEPT_ZN_2"/>
</dbReference>
<comment type="cofactor">
    <cofactor evidence="1">
        <name>Zn(2+)</name>
        <dbReference type="ChEBI" id="CHEBI:29105"/>
    </cofactor>
</comment>
<dbReference type="PANTHER" id="PTHR11532:SF57">
    <property type="entry name" value="CARBOXYPEPTIDASE D, B"/>
    <property type="match status" value="1"/>
</dbReference>
<dbReference type="AlphaFoldDB" id="A0AAV8FXS0"/>
<evidence type="ECO:0000256" key="9">
    <source>
        <dbReference type="PROSITE-ProRule" id="PRU01379"/>
    </source>
</evidence>
<dbReference type="Pfam" id="PF00246">
    <property type="entry name" value="Peptidase_M14"/>
    <property type="match status" value="1"/>
</dbReference>
<dbReference type="Gene3D" id="3.40.630.10">
    <property type="entry name" value="Zn peptidases"/>
    <property type="match status" value="1"/>
</dbReference>
<dbReference type="EMBL" id="JAMFTS010000005">
    <property type="protein sequence ID" value="KAJ4748948.1"/>
    <property type="molecule type" value="Genomic_DNA"/>
</dbReference>
<dbReference type="InterPro" id="IPR008969">
    <property type="entry name" value="CarboxyPept-like_regulatory"/>
</dbReference>
<dbReference type="GO" id="GO:0005615">
    <property type="term" value="C:extracellular space"/>
    <property type="evidence" value="ECO:0007669"/>
    <property type="project" value="TreeGrafter"/>
</dbReference>
<evidence type="ECO:0000256" key="5">
    <source>
        <dbReference type="ARBA" id="ARBA00022723"/>
    </source>
</evidence>
<dbReference type="Gene3D" id="2.60.40.1120">
    <property type="entry name" value="Carboxypeptidase-like, regulatory domain"/>
    <property type="match status" value="1"/>
</dbReference>
<dbReference type="SUPFAM" id="SSF53187">
    <property type="entry name" value="Zn-dependent exopeptidases"/>
    <property type="match status" value="1"/>
</dbReference>
<keyword evidence="10" id="KW-0812">Transmembrane</keyword>
<accession>A0AAV8FXS0</accession>